<evidence type="ECO:0000313" key="1">
    <source>
        <dbReference type="EMBL" id="KAG5589819.1"/>
    </source>
</evidence>
<dbReference type="EMBL" id="JACXVP010000008">
    <property type="protein sequence ID" value="KAG5589819.1"/>
    <property type="molecule type" value="Genomic_DNA"/>
</dbReference>
<dbReference type="AlphaFoldDB" id="A0A9J5XNK3"/>
<accession>A0A9J5XNK3</accession>
<reference evidence="1 2" key="1">
    <citation type="submission" date="2020-09" db="EMBL/GenBank/DDBJ databases">
        <title>De no assembly of potato wild relative species, Solanum commersonii.</title>
        <authorList>
            <person name="Cho K."/>
        </authorList>
    </citation>
    <scope>NUCLEOTIDE SEQUENCE [LARGE SCALE GENOMIC DNA]</scope>
    <source>
        <strain evidence="1">LZ3.2</strain>
        <tissue evidence="1">Leaf</tissue>
    </source>
</reference>
<keyword evidence="2" id="KW-1185">Reference proteome</keyword>
<dbReference type="Proteomes" id="UP000824120">
    <property type="component" value="Chromosome 8"/>
</dbReference>
<name>A0A9J5XNK3_SOLCO</name>
<organism evidence="1 2">
    <name type="scientific">Solanum commersonii</name>
    <name type="common">Commerson's wild potato</name>
    <name type="synonym">Commerson's nightshade</name>
    <dbReference type="NCBI Taxonomy" id="4109"/>
    <lineage>
        <taxon>Eukaryota</taxon>
        <taxon>Viridiplantae</taxon>
        <taxon>Streptophyta</taxon>
        <taxon>Embryophyta</taxon>
        <taxon>Tracheophyta</taxon>
        <taxon>Spermatophyta</taxon>
        <taxon>Magnoliopsida</taxon>
        <taxon>eudicotyledons</taxon>
        <taxon>Gunneridae</taxon>
        <taxon>Pentapetalae</taxon>
        <taxon>asterids</taxon>
        <taxon>lamiids</taxon>
        <taxon>Solanales</taxon>
        <taxon>Solanaceae</taxon>
        <taxon>Solanoideae</taxon>
        <taxon>Solaneae</taxon>
        <taxon>Solanum</taxon>
    </lineage>
</organism>
<protein>
    <submittedName>
        <fullName evidence="1">Uncharacterized protein</fullName>
    </submittedName>
</protein>
<comment type="caution">
    <text evidence="1">The sequence shown here is derived from an EMBL/GenBank/DDBJ whole genome shotgun (WGS) entry which is preliminary data.</text>
</comment>
<proteinExistence type="predicted"/>
<gene>
    <name evidence="1" type="ORF">H5410_040333</name>
</gene>
<sequence length="130" mass="15420">MDKDMIFFAMGFKSYEIARDESRAEMWYDWTERGRIMISRTSFSQKSMEWICSILKEASKVKGNTVRRWGRQEHVSHLFCARNFNNKGRYISIISIQGKSKAVLIVPKISFNVGWWDLATKIEKFIYFIT</sequence>
<evidence type="ECO:0000313" key="2">
    <source>
        <dbReference type="Proteomes" id="UP000824120"/>
    </source>
</evidence>
<dbReference type="OrthoDB" id="1729074at2759"/>